<dbReference type="GO" id="GO:0008137">
    <property type="term" value="F:NADH dehydrogenase (ubiquinone) activity"/>
    <property type="evidence" value="ECO:0007669"/>
    <property type="project" value="UniProtKB-EC"/>
</dbReference>
<comment type="similarity">
    <text evidence="2">Belongs to the complex I subunit 4L family.</text>
</comment>
<comment type="subcellular location">
    <subcellularLocation>
        <location evidence="1">Membrane</location>
        <topology evidence="1">Multi-pass membrane protein</topology>
    </subcellularLocation>
</comment>
<feature type="transmembrane region" description="Helical" evidence="11">
    <location>
        <begin position="55"/>
        <end position="80"/>
    </location>
</feature>
<reference evidence="12" key="1">
    <citation type="journal article" date="2019" name="Ticks Tick Borne Dis.">
        <title>Argasid and ixodid systematics: Implications for soft tick evolution and systematics, with a new argasid species list.</title>
        <authorList>
            <person name="Mans B.J."/>
            <person name="Featherston J."/>
            <person name="Kvas M."/>
            <person name="Pillay K.A."/>
            <person name="de Klerk D.G."/>
            <person name="Pienaar R."/>
            <person name="de Castro M.H."/>
            <person name="Schwan T.G."/>
            <person name="Lopez J.E."/>
            <person name="Teel P."/>
            <person name="Perez de Leon A.A."/>
            <person name="Sonenshine D.E."/>
            <person name="Egekwu N.I."/>
            <person name="Bakkes D.K."/>
            <person name="Heyne H."/>
            <person name="Kanduma E.G."/>
            <person name="Nyangiwe N."/>
            <person name="Bouattour A."/>
            <person name="Latif A.A."/>
        </authorList>
    </citation>
    <scope>NUCLEOTIDE SEQUENCE</scope>
    <source>
        <strain evidence="12">SLO</strain>
    </source>
</reference>
<name>A0A3G2K007_ORNPR</name>
<keyword evidence="12" id="KW-0496">Mitochondrion</keyword>
<keyword evidence="7" id="KW-0520">NAD</keyword>
<organism evidence="12">
    <name type="scientific">Ornithodoros parkeri</name>
    <name type="common">Soft tick</name>
    <name type="synonym">Argasid tick</name>
    <dbReference type="NCBI Taxonomy" id="140564"/>
    <lineage>
        <taxon>Eukaryota</taxon>
        <taxon>Metazoa</taxon>
        <taxon>Ecdysozoa</taxon>
        <taxon>Arthropoda</taxon>
        <taxon>Chelicerata</taxon>
        <taxon>Arachnida</taxon>
        <taxon>Acari</taxon>
        <taxon>Parasitiformes</taxon>
        <taxon>Ixodida</taxon>
        <taxon>Ixodoidea</taxon>
        <taxon>Argasidae</taxon>
        <taxon>Ornithodorinae</taxon>
        <taxon>Ornithodoros</taxon>
    </lineage>
</organism>
<sequence>MFMVGMLIYFFGLMSIFLNWSHILILFLCLEFMYLGILYNVVLLGGFKGDFLSMILFMILVVCEAGLGLSILVLGVYFYGNDKLNSVILMKC</sequence>
<comment type="catalytic activity">
    <reaction evidence="10">
        <text>a ubiquinone + NADH + 5 H(+)(in) = a ubiquinol + NAD(+) + 4 H(+)(out)</text>
        <dbReference type="Rhea" id="RHEA:29091"/>
        <dbReference type="Rhea" id="RHEA-COMP:9565"/>
        <dbReference type="Rhea" id="RHEA-COMP:9566"/>
        <dbReference type="ChEBI" id="CHEBI:15378"/>
        <dbReference type="ChEBI" id="CHEBI:16389"/>
        <dbReference type="ChEBI" id="CHEBI:17976"/>
        <dbReference type="ChEBI" id="CHEBI:57540"/>
        <dbReference type="ChEBI" id="CHEBI:57945"/>
        <dbReference type="EC" id="7.1.1.2"/>
    </reaction>
</comment>
<evidence type="ECO:0000256" key="1">
    <source>
        <dbReference type="ARBA" id="ARBA00004141"/>
    </source>
</evidence>
<evidence type="ECO:0000256" key="8">
    <source>
        <dbReference type="ARBA" id="ARBA00023136"/>
    </source>
</evidence>
<evidence type="ECO:0000256" key="10">
    <source>
        <dbReference type="ARBA" id="ARBA00049551"/>
    </source>
</evidence>
<evidence type="ECO:0000256" key="2">
    <source>
        <dbReference type="ARBA" id="ARBA00010519"/>
    </source>
</evidence>
<evidence type="ECO:0000256" key="7">
    <source>
        <dbReference type="ARBA" id="ARBA00023027"/>
    </source>
</evidence>
<evidence type="ECO:0000256" key="9">
    <source>
        <dbReference type="ARBA" id="ARBA00031586"/>
    </source>
</evidence>
<keyword evidence="8 11" id="KW-0472">Membrane</keyword>
<feature type="transmembrane region" description="Helical" evidence="11">
    <location>
        <begin position="7"/>
        <end position="35"/>
    </location>
</feature>
<evidence type="ECO:0000256" key="4">
    <source>
        <dbReference type="ARBA" id="ARBA00022692"/>
    </source>
</evidence>
<accession>A0A3G2K007</accession>
<protein>
    <recommendedName>
        <fullName evidence="3">NADH-ubiquinone oxidoreductase chain 4L</fullName>
    </recommendedName>
    <alternativeName>
        <fullName evidence="9">NADH dehydrogenase subunit 4L</fullName>
    </alternativeName>
</protein>
<evidence type="ECO:0000313" key="12">
    <source>
        <dbReference type="EMBL" id="AYN50633.1"/>
    </source>
</evidence>
<dbReference type="EMBL" id="MF818029">
    <property type="protein sequence ID" value="AYN50633.1"/>
    <property type="molecule type" value="Genomic_DNA"/>
</dbReference>
<dbReference type="GO" id="GO:0016020">
    <property type="term" value="C:membrane"/>
    <property type="evidence" value="ECO:0007669"/>
    <property type="project" value="UniProtKB-SubCell"/>
</dbReference>
<dbReference type="Gene3D" id="1.10.287.3510">
    <property type="match status" value="1"/>
</dbReference>
<dbReference type="AlphaFoldDB" id="A0A3G2K007"/>
<dbReference type="GeneID" id="38339267"/>
<keyword evidence="4 11" id="KW-0812">Transmembrane</keyword>
<keyword evidence="6 11" id="KW-1133">Transmembrane helix</keyword>
<dbReference type="InterPro" id="IPR039428">
    <property type="entry name" value="NUOK/Mnh_C1-like"/>
</dbReference>
<proteinExistence type="inferred from homology"/>
<dbReference type="RefSeq" id="YP_009536355.1">
    <property type="nucleotide sequence ID" value="NC_039831.1"/>
</dbReference>
<keyword evidence="5" id="KW-1278">Translocase</keyword>
<evidence type="ECO:0000256" key="3">
    <source>
        <dbReference type="ARBA" id="ARBA00016612"/>
    </source>
</evidence>
<gene>
    <name evidence="12" type="primary">ND4L</name>
</gene>
<dbReference type="CTD" id="4539"/>
<evidence type="ECO:0000256" key="5">
    <source>
        <dbReference type="ARBA" id="ARBA00022967"/>
    </source>
</evidence>
<evidence type="ECO:0000256" key="6">
    <source>
        <dbReference type="ARBA" id="ARBA00022989"/>
    </source>
</evidence>
<geneLocation type="mitochondrion" evidence="12"/>
<dbReference type="Pfam" id="PF00420">
    <property type="entry name" value="Oxidored_q2"/>
    <property type="match status" value="1"/>
</dbReference>
<evidence type="ECO:0000256" key="11">
    <source>
        <dbReference type="SAM" id="Phobius"/>
    </source>
</evidence>